<sequence length="224" mass="24624">MTETTGPQSASQPAPRARLRRQPQQARSRARVEAVLAAADRILSQEGYEALTMRRIAEESGAPVGSIYQFYPDKAAVVDALGHRYLDAFRITIDDLVDRAVEGGLPDLVDTMVDVYAELFRTQPGGMALWAGRHLSPELARADETSNALIAEGLRRIVEHVTGTPGGERLRRATRMVVWAANAVLHEAFKGDGEPDLETVEELKRMLNAYWADLRERSSAAADA</sequence>
<dbReference type="Pfam" id="PF00440">
    <property type="entry name" value="TetR_N"/>
    <property type="match status" value="1"/>
</dbReference>
<dbReference type="EMBL" id="CP133762">
    <property type="protein sequence ID" value="WMX44023.1"/>
    <property type="molecule type" value="Genomic_DNA"/>
</dbReference>
<dbReference type="Gene3D" id="1.10.357.10">
    <property type="entry name" value="Tetracycline Repressor, domain 2"/>
    <property type="match status" value="1"/>
</dbReference>
<dbReference type="Proteomes" id="UP001250858">
    <property type="component" value="Chromosome"/>
</dbReference>
<dbReference type="RefSeq" id="WP_164986223.1">
    <property type="nucleotide sequence ID" value="NZ_CP133762.1"/>
</dbReference>
<reference evidence="5 6" key="1">
    <citation type="submission" date="2023-09" db="EMBL/GenBank/DDBJ databases">
        <title>Complete genome of Streptomyces roseicoloratus T14.</title>
        <authorList>
            <person name="Bashizi T."/>
            <person name="Kim M.-J."/>
            <person name="Lee G."/>
            <person name="Tagele S.B."/>
            <person name="Shin J.-H."/>
        </authorList>
    </citation>
    <scope>NUCLEOTIDE SEQUENCE [LARGE SCALE GENOMIC DNA]</scope>
    <source>
        <strain evidence="5 6">T14</strain>
    </source>
</reference>
<dbReference type="InterPro" id="IPR041674">
    <property type="entry name" value="TetR_C_22"/>
</dbReference>
<protein>
    <submittedName>
        <fullName evidence="5">TetR/AcrR family transcriptional regulator</fullName>
    </submittedName>
</protein>
<dbReference type="PROSITE" id="PS50977">
    <property type="entry name" value="HTH_TETR_2"/>
    <property type="match status" value="1"/>
</dbReference>
<dbReference type="PRINTS" id="PR00455">
    <property type="entry name" value="HTHTETR"/>
</dbReference>
<dbReference type="PANTHER" id="PTHR30055:SF226">
    <property type="entry name" value="HTH-TYPE TRANSCRIPTIONAL REGULATOR PKSA"/>
    <property type="match status" value="1"/>
</dbReference>
<feature type="region of interest" description="Disordered" evidence="3">
    <location>
        <begin position="1"/>
        <end position="27"/>
    </location>
</feature>
<feature type="compositionally biased region" description="Low complexity" evidence="3">
    <location>
        <begin position="9"/>
        <end position="27"/>
    </location>
</feature>
<dbReference type="PANTHER" id="PTHR30055">
    <property type="entry name" value="HTH-TYPE TRANSCRIPTIONAL REGULATOR RUTR"/>
    <property type="match status" value="1"/>
</dbReference>
<evidence type="ECO:0000256" key="3">
    <source>
        <dbReference type="SAM" id="MobiDB-lite"/>
    </source>
</evidence>
<gene>
    <name evidence="5" type="ORF">RGF97_02925</name>
</gene>
<evidence type="ECO:0000256" key="2">
    <source>
        <dbReference type="PROSITE-ProRule" id="PRU00335"/>
    </source>
</evidence>
<feature type="DNA-binding region" description="H-T-H motif" evidence="2">
    <location>
        <begin position="52"/>
        <end position="71"/>
    </location>
</feature>
<dbReference type="InterPro" id="IPR001647">
    <property type="entry name" value="HTH_TetR"/>
</dbReference>
<evidence type="ECO:0000313" key="5">
    <source>
        <dbReference type="EMBL" id="WMX44023.1"/>
    </source>
</evidence>
<proteinExistence type="predicted"/>
<dbReference type="Pfam" id="PF17928">
    <property type="entry name" value="TetR_C_22"/>
    <property type="match status" value="1"/>
</dbReference>
<evidence type="ECO:0000313" key="6">
    <source>
        <dbReference type="Proteomes" id="UP001250858"/>
    </source>
</evidence>
<dbReference type="SUPFAM" id="SSF46689">
    <property type="entry name" value="Homeodomain-like"/>
    <property type="match status" value="1"/>
</dbReference>
<evidence type="ECO:0000259" key="4">
    <source>
        <dbReference type="PROSITE" id="PS50977"/>
    </source>
</evidence>
<keyword evidence="1 2" id="KW-0238">DNA-binding</keyword>
<dbReference type="InterPro" id="IPR009057">
    <property type="entry name" value="Homeodomain-like_sf"/>
</dbReference>
<accession>A0ABY9RQP4</accession>
<evidence type="ECO:0000256" key="1">
    <source>
        <dbReference type="ARBA" id="ARBA00023125"/>
    </source>
</evidence>
<name>A0ABY9RQP4_9ACTN</name>
<dbReference type="InterPro" id="IPR050109">
    <property type="entry name" value="HTH-type_TetR-like_transc_reg"/>
</dbReference>
<keyword evidence="6" id="KW-1185">Reference proteome</keyword>
<organism evidence="5 6">
    <name type="scientific">Streptomyces roseicoloratus</name>
    <dbReference type="NCBI Taxonomy" id="2508722"/>
    <lineage>
        <taxon>Bacteria</taxon>
        <taxon>Bacillati</taxon>
        <taxon>Actinomycetota</taxon>
        <taxon>Actinomycetes</taxon>
        <taxon>Kitasatosporales</taxon>
        <taxon>Streptomycetaceae</taxon>
        <taxon>Streptomyces</taxon>
    </lineage>
</organism>
<feature type="domain" description="HTH tetR-type" evidence="4">
    <location>
        <begin position="29"/>
        <end position="89"/>
    </location>
</feature>